<feature type="compositionally biased region" description="Polar residues" evidence="1">
    <location>
        <begin position="353"/>
        <end position="369"/>
    </location>
</feature>
<feature type="compositionally biased region" description="Polar residues" evidence="1">
    <location>
        <begin position="55"/>
        <end position="64"/>
    </location>
</feature>
<feature type="compositionally biased region" description="Polar residues" evidence="1">
    <location>
        <begin position="110"/>
        <end position="121"/>
    </location>
</feature>
<dbReference type="InterPro" id="IPR028322">
    <property type="entry name" value="PNRC-like_rgn"/>
</dbReference>
<sequence length="560" mass="61295">MSGTSPPQSRTPRASRHKHSKSAVPTAENEGANPGHTQHQKQNRQSNARKVVDSAWQTDTSTQAEGYFNDNGEFVMTTAESTPTADNPGYGSPQAQQSVGKRLGKKQPRNKNNAVRMNGNPSPQPARHQYEQQQMSGHINQSFSPHATTPAKPAAAYAGPTWNASPAPSALPMPKFYSKSMPQETSQASLQTRLDQESDESDKTDSPALAETIPAIPTPPRNDDSPLDFLFKKDKEQKAKRQSTGNGVLGSTPTRPSIGSFNTEPQRSTDWTSIYGTGADKHNRQGSNGSNKEQFMMELDGSTASPQLHRPSPRPVLNDRMSSAPSAVPQSAVSPYQNMHRNGQQPLYGPPIHSTSMPSLMANPGQQHPASRLPDASVSPFYHGPQQPLRSADTSPMPRPPTQHHQNLHYGNRNLGPLFQAAKQEPDRRASNLRQELHAELPDNGNQLAHRGNNGMNYQHMTNSDQAVRDYLLAQNPITLPKIDLPRQQFSNSLPRPESSELDAHSRPQSHNGAYPAPSGPNANRIPPPVKFNAKSVEDDLKRMLKLSLTNNSFDLPGVH</sequence>
<proteinExistence type="predicted"/>
<feature type="compositionally biased region" description="Polar residues" evidence="1">
    <location>
        <begin position="180"/>
        <end position="193"/>
    </location>
</feature>
<feature type="compositionally biased region" description="Polar residues" evidence="1">
    <location>
        <begin position="242"/>
        <end position="271"/>
    </location>
</feature>
<dbReference type="AlphaFoldDB" id="A0A4Z1NSL4"/>
<feature type="compositionally biased region" description="Polar residues" evidence="1">
    <location>
        <begin position="1"/>
        <end position="12"/>
    </location>
</feature>
<reference evidence="2 3" key="1">
    <citation type="submission" date="2019-04" db="EMBL/GenBank/DDBJ databases">
        <title>High contiguity whole genome sequence and gene annotation resource for two Venturia nashicola isolates.</title>
        <authorList>
            <person name="Prokchorchik M."/>
            <person name="Won K."/>
            <person name="Lee Y."/>
            <person name="Choi E.D."/>
            <person name="Segonzac C."/>
            <person name="Sohn K.H."/>
        </authorList>
    </citation>
    <scope>NUCLEOTIDE SEQUENCE [LARGE SCALE GENOMIC DNA]</scope>
    <source>
        <strain evidence="2 3">PRI2</strain>
    </source>
</reference>
<evidence type="ECO:0000313" key="2">
    <source>
        <dbReference type="EMBL" id="TID16177.1"/>
    </source>
</evidence>
<dbReference type="Proteomes" id="UP000298493">
    <property type="component" value="Unassembled WGS sequence"/>
</dbReference>
<feature type="compositionally biased region" description="Polar residues" evidence="1">
    <location>
        <begin position="131"/>
        <end position="146"/>
    </location>
</feature>
<protein>
    <submittedName>
        <fullName evidence="2">Mitochondrial import inner membrane translocase subunit</fullName>
    </submittedName>
</protein>
<name>A0A4Z1NSL4_9PEZI</name>
<feature type="region of interest" description="Disordered" evidence="1">
    <location>
        <begin position="303"/>
        <end position="413"/>
    </location>
</feature>
<feature type="compositionally biased region" description="Basic and acidic residues" evidence="1">
    <location>
        <begin position="230"/>
        <end position="239"/>
    </location>
</feature>
<accession>A0A4Z1NSL4</accession>
<evidence type="ECO:0000256" key="1">
    <source>
        <dbReference type="SAM" id="MobiDB-lite"/>
    </source>
</evidence>
<gene>
    <name evidence="2" type="ORF">E6O75_ATG09235</name>
</gene>
<comment type="caution">
    <text evidence="2">The sequence shown here is derived from an EMBL/GenBank/DDBJ whole genome shotgun (WGS) entry which is preliminary data.</text>
</comment>
<dbReference type="OrthoDB" id="2142961at2759"/>
<dbReference type="GO" id="GO:0016071">
    <property type="term" value="P:mRNA metabolic process"/>
    <property type="evidence" value="ECO:0007669"/>
    <property type="project" value="UniProtKB-ARBA"/>
</dbReference>
<feature type="region of interest" description="Disordered" evidence="1">
    <location>
        <begin position="483"/>
        <end position="531"/>
    </location>
</feature>
<evidence type="ECO:0000313" key="3">
    <source>
        <dbReference type="Proteomes" id="UP000298493"/>
    </source>
</evidence>
<dbReference type="STRING" id="86259.A0A4Z1NSL4"/>
<organism evidence="2 3">
    <name type="scientific">Venturia nashicola</name>
    <dbReference type="NCBI Taxonomy" id="86259"/>
    <lineage>
        <taxon>Eukaryota</taxon>
        <taxon>Fungi</taxon>
        <taxon>Dikarya</taxon>
        <taxon>Ascomycota</taxon>
        <taxon>Pezizomycotina</taxon>
        <taxon>Dothideomycetes</taxon>
        <taxon>Pleosporomycetidae</taxon>
        <taxon>Venturiales</taxon>
        <taxon>Venturiaceae</taxon>
        <taxon>Venturia</taxon>
    </lineage>
</organism>
<keyword evidence="3" id="KW-1185">Reference proteome</keyword>
<feature type="compositionally biased region" description="Low complexity" evidence="1">
    <location>
        <begin position="147"/>
        <end position="161"/>
    </location>
</feature>
<dbReference type="EMBL" id="SNSC02000019">
    <property type="protein sequence ID" value="TID16177.1"/>
    <property type="molecule type" value="Genomic_DNA"/>
</dbReference>
<feature type="region of interest" description="Disordered" evidence="1">
    <location>
        <begin position="1"/>
        <end position="271"/>
    </location>
</feature>
<dbReference type="Pfam" id="PF15365">
    <property type="entry name" value="PNRC"/>
    <property type="match status" value="1"/>
</dbReference>
<feature type="compositionally biased region" description="Polar residues" evidence="1">
    <location>
        <begin position="336"/>
        <end position="345"/>
    </location>
</feature>
<feature type="compositionally biased region" description="Low complexity" evidence="1">
    <location>
        <begin position="322"/>
        <end position="335"/>
    </location>
</feature>